<evidence type="ECO:0000313" key="12">
    <source>
        <dbReference type="EMBL" id="MFC5711971.1"/>
    </source>
</evidence>
<feature type="domain" description="PAC" evidence="11">
    <location>
        <begin position="430"/>
        <end position="481"/>
    </location>
</feature>
<feature type="domain" description="PAC" evidence="11">
    <location>
        <begin position="552"/>
        <end position="604"/>
    </location>
</feature>
<feature type="domain" description="PAC" evidence="11">
    <location>
        <begin position="675"/>
        <end position="729"/>
    </location>
</feature>
<dbReference type="InterPro" id="IPR005467">
    <property type="entry name" value="His_kinase_dom"/>
</dbReference>
<evidence type="ECO:0000256" key="1">
    <source>
        <dbReference type="ARBA" id="ARBA00000085"/>
    </source>
</evidence>
<comment type="catalytic activity">
    <reaction evidence="1">
        <text>ATP + protein L-histidine = ADP + protein N-phospho-L-histidine.</text>
        <dbReference type="EC" id="2.7.13.3"/>
    </reaction>
</comment>
<dbReference type="InterPro" id="IPR036890">
    <property type="entry name" value="HATPase_C_sf"/>
</dbReference>
<dbReference type="Pfam" id="PF00989">
    <property type="entry name" value="PAS"/>
    <property type="match status" value="1"/>
</dbReference>
<gene>
    <name evidence="12" type="ORF">ACFPU1_04210</name>
</gene>
<dbReference type="SMART" id="SM00388">
    <property type="entry name" value="HisKA"/>
    <property type="match status" value="1"/>
</dbReference>
<dbReference type="RefSeq" id="WP_385938958.1">
    <property type="nucleotide sequence ID" value="NZ_JBHSOZ010000003.1"/>
</dbReference>
<dbReference type="SUPFAM" id="SSF55785">
    <property type="entry name" value="PYP-like sensor domain (PAS domain)"/>
    <property type="match status" value="4"/>
</dbReference>
<dbReference type="NCBIfam" id="TIGR00229">
    <property type="entry name" value="sensory_box"/>
    <property type="match status" value="4"/>
</dbReference>
<evidence type="ECO:0000256" key="2">
    <source>
        <dbReference type="ARBA" id="ARBA00012438"/>
    </source>
</evidence>
<dbReference type="SUPFAM" id="SSF55874">
    <property type="entry name" value="ATPase domain of HSP90 chaperone/DNA topoisomerase II/histidine kinase"/>
    <property type="match status" value="1"/>
</dbReference>
<evidence type="ECO:0000256" key="7">
    <source>
        <dbReference type="ARBA" id="ARBA00022840"/>
    </source>
</evidence>
<dbReference type="PRINTS" id="PR00344">
    <property type="entry name" value="BCTRLSENSOR"/>
</dbReference>
<dbReference type="Gene3D" id="3.30.565.10">
    <property type="entry name" value="Histidine kinase-like ATPase, C-terminal domain"/>
    <property type="match status" value="1"/>
</dbReference>
<dbReference type="Gene3D" id="3.30.450.20">
    <property type="entry name" value="PAS domain"/>
    <property type="match status" value="4"/>
</dbReference>
<dbReference type="PROSITE" id="PS50113">
    <property type="entry name" value="PAC"/>
    <property type="match status" value="4"/>
</dbReference>
<dbReference type="InterPro" id="IPR000014">
    <property type="entry name" value="PAS"/>
</dbReference>
<evidence type="ECO:0000313" key="13">
    <source>
        <dbReference type="Proteomes" id="UP001596142"/>
    </source>
</evidence>
<dbReference type="Pfam" id="PF02518">
    <property type="entry name" value="HATPase_c"/>
    <property type="match status" value="1"/>
</dbReference>
<dbReference type="SUPFAM" id="SSF47384">
    <property type="entry name" value="Homodimeric domain of signal transducing histidine kinase"/>
    <property type="match status" value="1"/>
</dbReference>
<sequence>MVGAKELYDKVSIPLFITTLEGAIKFVNEKGKNAFRTEDFGRNIFSYIPNEQVKRIKMFLDTLHKRESFGKQISIEVEALFADRSLNGEVSLLDSTHLLFQFPRFNDPVTFPQETYKAIIHMIAKNAPFSDILTSVRSSVGSYIGLEDSSIYVIEHGRRALLSVSNDIFSTIEQNEPHRESSFVVPLHINGDLAGELICVLPSYISLSNDKKDFLTTCADLLSLALDKKSREKQVEARFLPEHAGDAGCVLDAKGTIQYATPSNTSILGYEVEEVEGTSTFDLLHRDDVSFAKQVFEEAVLTKKERKVELRYRRKDNRYIDLALTVKPVVEDRNQVYRMVVTGRDITEKKQARRRLEEIEQRYKSLFEHSPYHVFSLDLKGRVVSMNTPSGTFLGYRKEELIVPYSAWIHPDYLAHTNKHFTLAANGIPQAYETVCVNTKGDEVYFKVTNIPVKVEGRVVSVYGMMEDITEKRKAQKKIEDREEKLSSLLNAMPEFVLFKNKRDKLIEMNDSARVLVGMKRESNLLSRKPMYNLSLISSPKDEIAWKQKGILQYEQNVTLPNGDVRTFEIVKAPQFSSLGERKYLVTIGRDITKRQEMEVELQETKEQLWALFTHSADAISILTLEGDLLKANPAFYCLYGFCDKDDINVFDDLAPLELHQETKQALQKVKNGEEVIDYQTLRRRKDGEVFDVSITFSPIQNKDGQVTGISAISRDINERKKTEQLLRRSEKLSALGQLAAAVAHEVRNPITTVKGFTQFFQGKVESEYTDLMLSELDRVEIIINEFLTLAKPQAVHFKEEDVADVIHNILALVKTQAAMHSIEIQTCFQPAVLPIYCDSNQIKQVFLNILKNAIEAMPHGGMLRIQAREFSSYVEIEIEDDGIGISPERMRKLGEPFYSNKEKGTGLGLMVCYKIIEEHHGEIYIASEEGEGTTVTIRLPREK</sequence>
<dbReference type="InterPro" id="IPR036097">
    <property type="entry name" value="HisK_dim/P_sf"/>
</dbReference>
<dbReference type="InterPro" id="IPR035965">
    <property type="entry name" value="PAS-like_dom_sf"/>
</dbReference>
<feature type="domain" description="PAS" evidence="10">
    <location>
        <begin position="250"/>
        <end position="303"/>
    </location>
</feature>
<accession>A0ABW0YJY7</accession>
<dbReference type="InterPro" id="IPR003594">
    <property type="entry name" value="HATPase_dom"/>
</dbReference>
<dbReference type="CDD" id="cd00082">
    <property type="entry name" value="HisKA"/>
    <property type="match status" value="1"/>
</dbReference>
<dbReference type="Proteomes" id="UP001596142">
    <property type="component" value="Unassembled WGS sequence"/>
</dbReference>
<evidence type="ECO:0000259" key="11">
    <source>
        <dbReference type="PROSITE" id="PS50113"/>
    </source>
</evidence>
<dbReference type="InterPro" id="IPR000700">
    <property type="entry name" value="PAS-assoc_C"/>
</dbReference>
<dbReference type="PANTHER" id="PTHR43304">
    <property type="entry name" value="PHYTOCHROME-LIKE PROTEIN CPH1"/>
    <property type="match status" value="1"/>
</dbReference>
<organism evidence="12 13">
    <name type="scientific">Thalassorhabdus alkalitolerans</name>
    <dbReference type="NCBI Taxonomy" id="2282697"/>
    <lineage>
        <taxon>Bacteria</taxon>
        <taxon>Bacillati</taxon>
        <taxon>Bacillota</taxon>
        <taxon>Bacilli</taxon>
        <taxon>Bacillales</taxon>
        <taxon>Bacillaceae</taxon>
        <taxon>Thalassorhabdus</taxon>
    </lineage>
</organism>
<dbReference type="InterPro" id="IPR052162">
    <property type="entry name" value="Sensor_kinase/Photoreceptor"/>
</dbReference>
<evidence type="ECO:0000256" key="5">
    <source>
        <dbReference type="ARBA" id="ARBA00022741"/>
    </source>
</evidence>
<dbReference type="InterPro" id="IPR001610">
    <property type="entry name" value="PAC"/>
</dbReference>
<evidence type="ECO:0000256" key="6">
    <source>
        <dbReference type="ARBA" id="ARBA00022777"/>
    </source>
</evidence>
<reference evidence="13" key="1">
    <citation type="journal article" date="2019" name="Int. J. Syst. Evol. Microbiol.">
        <title>The Global Catalogue of Microorganisms (GCM) 10K type strain sequencing project: providing services to taxonomists for standard genome sequencing and annotation.</title>
        <authorList>
            <consortium name="The Broad Institute Genomics Platform"/>
            <consortium name="The Broad Institute Genome Sequencing Center for Infectious Disease"/>
            <person name="Wu L."/>
            <person name="Ma J."/>
        </authorList>
    </citation>
    <scope>NUCLEOTIDE SEQUENCE [LARGE SCALE GENOMIC DNA]</scope>
    <source>
        <strain evidence="13">CECT 7184</strain>
    </source>
</reference>
<keyword evidence="13" id="KW-1185">Reference proteome</keyword>
<feature type="domain" description="Histidine kinase" evidence="9">
    <location>
        <begin position="742"/>
        <end position="944"/>
    </location>
</feature>
<dbReference type="CDD" id="cd00075">
    <property type="entry name" value="HATPase"/>
    <property type="match status" value="1"/>
</dbReference>
<keyword evidence="5" id="KW-0547">Nucleotide-binding</keyword>
<evidence type="ECO:0000256" key="8">
    <source>
        <dbReference type="ARBA" id="ARBA00023012"/>
    </source>
</evidence>
<proteinExistence type="predicted"/>
<feature type="domain" description="PAS" evidence="10">
    <location>
        <begin position="359"/>
        <end position="402"/>
    </location>
</feature>
<keyword evidence="4" id="KW-0808">Transferase</keyword>
<dbReference type="InterPro" id="IPR004358">
    <property type="entry name" value="Sig_transdc_His_kin-like_C"/>
</dbReference>
<dbReference type="InterPro" id="IPR013767">
    <property type="entry name" value="PAS_fold"/>
</dbReference>
<feature type="domain" description="PAC" evidence="11">
    <location>
        <begin position="306"/>
        <end position="358"/>
    </location>
</feature>
<dbReference type="EMBL" id="JBHSOZ010000003">
    <property type="protein sequence ID" value="MFC5711971.1"/>
    <property type="molecule type" value="Genomic_DNA"/>
</dbReference>
<evidence type="ECO:0000256" key="4">
    <source>
        <dbReference type="ARBA" id="ARBA00022679"/>
    </source>
</evidence>
<dbReference type="SMART" id="SM00091">
    <property type="entry name" value="PAS"/>
    <property type="match status" value="5"/>
</dbReference>
<dbReference type="EC" id="2.7.13.3" evidence="2"/>
<dbReference type="InterPro" id="IPR003661">
    <property type="entry name" value="HisK_dim/P_dom"/>
</dbReference>
<name>A0ABW0YJY7_9BACI</name>
<keyword evidence="6" id="KW-0418">Kinase</keyword>
<protein>
    <recommendedName>
        <fullName evidence="2">histidine kinase</fullName>
        <ecNumber evidence="2">2.7.13.3</ecNumber>
    </recommendedName>
</protein>
<dbReference type="Pfam" id="PF13426">
    <property type="entry name" value="PAS_9"/>
    <property type="match status" value="3"/>
</dbReference>
<dbReference type="CDD" id="cd00130">
    <property type="entry name" value="PAS"/>
    <property type="match status" value="3"/>
</dbReference>
<dbReference type="SMART" id="SM00387">
    <property type="entry name" value="HATPase_c"/>
    <property type="match status" value="1"/>
</dbReference>
<keyword evidence="7" id="KW-0067">ATP-binding</keyword>
<dbReference type="PANTHER" id="PTHR43304:SF1">
    <property type="entry name" value="PAC DOMAIN-CONTAINING PROTEIN"/>
    <property type="match status" value="1"/>
</dbReference>
<evidence type="ECO:0000256" key="3">
    <source>
        <dbReference type="ARBA" id="ARBA00022553"/>
    </source>
</evidence>
<keyword evidence="3" id="KW-0597">Phosphoprotein</keyword>
<evidence type="ECO:0000259" key="10">
    <source>
        <dbReference type="PROSITE" id="PS50112"/>
    </source>
</evidence>
<dbReference type="SMART" id="SM00086">
    <property type="entry name" value="PAC"/>
    <property type="match status" value="4"/>
</dbReference>
<keyword evidence="8" id="KW-0902">Two-component regulatory system</keyword>
<dbReference type="Pfam" id="PF00512">
    <property type="entry name" value="HisKA"/>
    <property type="match status" value="1"/>
</dbReference>
<evidence type="ECO:0000259" key="9">
    <source>
        <dbReference type="PROSITE" id="PS50109"/>
    </source>
</evidence>
<dbReference type="PROSITE" id="PS50109">
    <property type="entry name" value="HIS_KIN"/>
    <property type="match status" value="1"/>
</dbReference>
<dbReference type="Gene3D" id="1.10.287.130">
    <property type="match status" value="1"/>
</dbReference>
<comment type="caution">
    <text evidence="12">The sequence shown here is derived from an EMBL/GenBank/DDBJ whole genome shotgun (WGS) entry which is preliminary data.</text>
</comment>
<dbReference type="PROSITE" id="PS50112">
    <property type="entry name" value="PAS"/>
    <property type="match status" value="2"/>
</dbReference>